<keyword evidence="1" id="KW-0732">Signal</keyword>
<organism evidence="2 3">
    <name type="scientific">Streptomyces lichenis</name>
    <dbReference type="NCBI Taxonomy" id="2306967"/>
    <lineage>
        <taxon>Bacteria</taxon>
        <taxon>Bacillati</taxon>
        <taxon>Actinomycetota</taxon>
        <taxon>Actinomycetes</taxon>
        <taxon>Kitasatosporales</taxon>
        <taxon>Streptomycetaceae</taxon>
        <taxon>Streptomyces</taxon>
    </lineage>
</organism>
<evidence type="ECO:0000313" key="3">
    <source>
        <dbReference type="Proteomes" id="UP001522868"/>
    </source>
</evidence>
<reference evidence="2 3" key="1">
    <citation type="submission" date="2022-04" db="EMBL/GenBank/DDBJ databases">
        <title>Streptomyces sp. nov. LCR6-01 isolated from Lichen of Dirinaria sp.</title>
        <authorList>
            <person name="Kanchanasin P."/>
            <person name="Tanasupawat S."/>
            <person name="Phongsopitanun W."/>
        </authorList>
    </citation>
    <scope>NUCLEOTIDE SEQUENCE [LARGE SCALE GENOMIC DNA]</scope>
    <source>
        <strain evidence="2 3">LCR6-01</strain>
    </source>
</reference>
<sequence>MRVRSAVVTTVALVGLSIAGASSALACERHDGPDRSAAGGYSNEGFAGRYSNIGGPAGLTTAEAVGYDHDGGFVVEGF</sequence>
<feature type="signal peptide" evidence="1">
    <location>
        <begin position="1"/>
        <end position="26"/>
    </location>
</feature>
<name>A0ABT0IAK8_9ACTN</name>
<dbReference type="Proteomes" id="UP001522868">
    <property type="component" value="Unassembled WGS sequence"/>
</dbReference>
<feature type="chain" id="PRO_5046860397" evidence="1">
    <location>
        <begin position="27"/>
        <end position="78"/>
    </location>
</feature>
<accession>A0ABT0IAK8</accession>
<comment type="caution">
    <text evidence="2">The sequence shown here is derived from an EMBL/GenBank/DDBJ whole genome shotgun (WGS) entry which is preliminary data.</text>
</comment>
<dbReference type="PROSITE" id="PS51257">
    <property type="entry name" value="PROKAR_LIPOPROTEIN"/>
    <property type="match status" value="1"/>
</dbReference>
<dbReference type="EMBL" id="JALPTH010000011">
    <property type="protein sequence ID" value="MCK8678348.1"/>
    <property type="molecule type" value="Genomic_DNA"/>
</dbReference>
<dbReference type="RefSeq" id="WP_248633998.1">
    <property type="nucleotide sequence ID" value="NZ_JALPTH010000011.1"/>
</dbReference>
<gene>
    <name evidence="2" type="ORF">M1O15_13260</name>
</gene>
<protein>
    <submittedName>
        <fullName evidence="2">Uncharacterized protein</fullName>
    </submittedName>
</protein>
<evidence type="ECO:0000256" key="1">
    <source>
        <dbReference type="SAM" id="SignalP"/>
    </source>
</evidence>
<keyword evidence="3" id="KW-1185">Reference proteome</keyword>
<proteinExistence type="predicted"/>
<evidence type="ECO:0000313" key="2">
    <source>
        <dbReference type="EMBL" id="MCK8678348.1"/>
    </source>
</evidence>